<proteinExistence type="inferred from homology"/>
<organism evidence="5 6">
    <name type="scientific">Plesiocystis pacifica SIR-1</name>
    <dbReference type="NCBI Taxonomy" id="391625"/>
    <lineage>
        <taxon>Bacteria</taxon>
        <taxon>Pseudomonadati</taxon>
        <taxon>Myxococcota</taxon>
        <taxon>Polyangia</taxon>
        <taxon>Nannocystales</taxon>
        <taxon>Nannocystaceae</taxon>
        <taxon>Plesiocystis</taxon>
    </lineage>
</organism>
<dbReference type="SUPFAM" id="SSF53335">
    <property type="entry name" value="S-adenosyl-L-methionine-dependent methyltransferases"/>
    <property type="match status" value="1"/>
</dbReference>
<evidence type="ECO:0000256" key="3">
    <source>
        <dbReference type="ARBA" id="ARBA00022679"/>
    </source>
</evidence>
<evidence type="ECO:0000256" key="1">
    <source>
        <dbReference type="ARBA" id="ARBA00008138"/>
    </source>
</evidence>
<protein>
    <recommendedName>
        <fullName evidence="4">S-adenosyl-L-methionine-dependent methyltransferase</fullName>
        <ecNumber evidence="4">2.1.1.-</ecNumber>
    </recommendedName>
</protein>
<dbReference type="RefSeq" id="WP_006975950.1">
    <property type="nucleotide sequence ID" value="NZ_ABCS01000111.1"/>
</dbReference>
<dbReference type="Pfam" id="PF04072">
    <property type="entry name" value="LCM"/>
    <property type="match status" value="1"/>
</dbReference>
<dbReference type="EMBL" id="ABCS01000111">
    <property type="protein sequence ID" value="EDM74903.1"/>
    <property type="molecule type" value="Genomic_DNA"/>
</dbReference>
<dbReference type="PANTHER" id="PTHR43619">
    <property type="entry name" value="S-ADENOSYL-L-METHIONINE-DEPENDENT METHYLTRANSFERASE YKTD-RELATED"/>
    <property type="match status" value="1"/>
</dbReference>
<dbReference type="STRING" id="391625.PPSIR1_24529"/>
<keyword evidence="2 4" id="KW-0489">Methyltransferase</keyword>
<dbReference type="InterPro" id="IPR029063">
    <property type="entry name" value="SAM-dependent_MTases_sf"/>
</dbReference>
<dbReference type="InterPro" id="IPR011610">
    <property type="entry name" value="SAM_mthyl_Trfase_ML2640-like"/>
</dbReference>
<name>A6GGW2_9BACT</name>
<comment type="caution">
    <text evidence="5">The sequence shown here is derived from an EMBL/GenBank/DDBJ whole genome shotgun (WGS) entry which is preliminary data.</text>
</comment>
<dbReference type="Proteomes" id="UP000005801">
    <property type="component" value="Unassembled WGS sequence"/>
</dbReference>
<dbReference type="Gene3D" id="3.40.50.150">
    <property type="entry name" value="Vaccinia Virus protein VP39"/>
    <property type="match status" value="1"/>
</dbReference>
<reference evidence="5 6" key="1">
    <citation type="submission" date="2007-06" db="EMBL/GenBank/DDBJ databases">
        <authorList>
            <person name="Shimkets L."/>
            <person name="Ferriera S."/>
            <person name="Johnson J."/>
            <person name="Kravitz S."/>
            <person name="Beeson K."/>
            <person name="Sutton G."/>
            <person name="Rogers Y.-H."/>
            <person name="Friedman R."/>
            <person name="Frazier M."/>
            <person name="Venter J.C."/>
        </authorList>
    </citation>
    <scope>NUCLEOTIDE SEQUENCE [LARGE SCALE GENOMIC DNA]</scope>
    <source>
        <strain evidence="5 6">SIR-1</strain>
    </source>
</reference>
<keyword evidence="4" id="KW-0949">S-adenosyl-L-methionine</keyword>
<dbReference type="EC" id="2.1.1.-" evidence="4"/>
<dbReference type="PANTHER" id="PTHR43619:SF2">
    <property type="entry name" value="S-ADENOSYL-L-METHIONINE-DEPENDENT METHYLTRANSFERASES SUPERFAMILY PROTEIN"/>
    <property type="match status" value="1"/>
</dbReference>
<gene>
    <name evidence="5" type="ORF">PPSIR1_24529</name>
</gene>
<evidence type="ECO:0000313" key="6">
    <source>
        <dbReference type="Proteomes" id="UP000005801"/>
    </source>
</evidence>
<dbReference type="NCBIfam" id="TIGR00027">
    <property type="entry name" value="mthyl_TIGR00027"/>
    <property type="match status" value="1"/>
</dbReference>
<sequence length="291" mass="31449">MKEGRPSRTALKVAHILLIASHDPELRDGIPEGAGPLTERLLLASKVPPYGPWLLGAARKPWTRRMSARAERRTPGAYTGLVERKRFMNEQVLAALEAGATQVCLVGAGFDTLCLRLAPRYPDRRFFELDHPATGAAKARGLAEVGKPANLEQLLVDLGARPLEQVLAEHPSWDTGATSVFVAEGLFMYLSRPQVSAFFRQCAASSGPRSRLAFSHLLDLDRTGPLAKLALSLMGEPWLSDLPLGEVEAFAAGLGWRMLAQYPADPRALEGFAAVEKHSAQNAGSHLESGG</sequence>
<evidence type="ECO:0000313" key="5">
    <source>
        <dbReference type="EMBL" id="EDM74903.1"/>
    </source>
</evidence>
<keyword evidence="6" id="KW-1185">Reference proteome</keyword>
<dbReference type="GO" id="GO:0032259">
    <property type="term" value="P:methylation"/>
    <property type="evidence" value="ECO:0007669"/>
    <property type="project" value="UniProtKB-KW"/>
</dbReference>
<evidence type="ECO:0000256" key="2">
    <source>
        <dbReference type="ARBA" id="ARBA00022603"/>
    </source>
</evidence>
<dbReference type="eggNOG" id="COG3315">
    <property type="taxonomic scope" value="Bacteria"/>
</dbReference>
<dbReference type="OrthoDB" id="9806164at2"/>
<dbReference type="InterPro" id="IPR007213">
    <property type="entry name" value="Ppm1/Ppm2/Tcmp"/>
</dbReference>
<comment type="similarity">
    <text evidence="1 4">Belongs to the UPF0677 family.</text>
</comment>
<evidence type="ECO:0000256" key="4">
    <source>
        <dbReference type="RuleBase" id="RU362030"/>
    </source>
</evidence>
<accession>A6GGW2</accession>
<comment type="function">
    <text evidence="4">Exhibits S-adenosyl-L-methionine-dependent methyltransferase activity.</text>
</comment>
<dbReference type="GO" id="GO:0008168">
    <property type="term" value="F:methyltransferase activity"/>
    <property type="evidence" value="ECO:0007669"/>
    <property type="project" value="UniProtKB-UniRule"/>
</dbReference>
<dbReference type="AlphaFoldDB" id="A6GGW2"/>
<keyword evidence="3" id="KW-0808">Transferase</keyword>